<evidence type="ECO:0000313" key="2">
    <source>
        <dbReference type="Proteomes" id="UP000294593"/>
    </source>
</evidence>
<dbReference type="Proteomes" id="UP000294593">
    <property type="component" value="Unassembled WGS sequence"/>
</dbReference>
<dbReference type="EMBL" id="SNXW01000002">
    <property type="protein sequence ID" value="TDP86038.1"/>
    <property type="molecule type" value="Genomic_DNA"/>
</dbReference>
<protein>
    <recommendedName>
        <fullName evidence="3">Outer membrane protein</fullName>
    </recommendedName>
</protein>
<keyword evidence="2" id="KW-1185">Reference proteome</keyword>
<comment type="caution">
    <text evidence="1">The sequence shown here is derived from an EMBL/GenBank/DDBJ whole genome shotgun (WGS) entry which is preliminary data.</text>
</comment>
<dbReference type="OrthoDB" id="9154819at2"/>
<evidence type="ECO:0008006" key="3">
    <source>
        <dbReference type="Google" id="ProtNLM"/>
    </source>
</evidence>
<dbReference type="AlphaFoldDB" id="A0A4V6PVH5"/>
<name>A0A4V6PVH5_9BURK</name>
<organism evidence="1 2">
    <name type="scientific">Aquabacterium commune</name>
    <dbReference type="NCBI Taxonomy" id="70586"/>
    <lineage>
        <taxon>Bacteria</taxon>
        <taxon>Pseudomonadati</taxon>
        <taxon>Pseudomonadota</taxon>
        <taxon>Betaproteobacteria</taxon>
        <taxon>Burkholderiales</taxon>
        <taxon>Aquabacterium</taxon>
    </lineage>
</organism>
<gene>
    <name evidence="1" type="ORF">EV672_102389</name>
</gene>
<reference evidence="1 2" key="1">
    <citation type="submission" date="2019-03" db="EMBL/GenBank/DDBJ databases">
        <title>Genomic Encyclopedia of Type Strains, Phase IV (KMG-IV): sequencing the most valuable type-strain genomes for metagenomic binning, comparative biology and taxonomic classification.</title>
        <authorList>
            <person name="Goeker M."/>
        </authorList>
    </citation>
    <scope>NUCLEOTIDE SEQUENCE [LARGE SCALE GENOMIC DNA]</scope>
    <source>
        <strain evidence="1 2">DSM 11901</strain>
    </source>
</reference>
<dbReference type="RefSeq" id="WP_133607138.1">
    <property type="nucleotide sequence ID" value="NZ_SNXW01000002.1"/>
</dbReference>
<proteinExistence type="predicted"/>
<evidence type="ECO:0000313" key="1">
    <source>
        <dbReference type="EMBL" id="TDP86038.1"/>
    </source>
</evidence>
<accession>A0A4V6PVH5</accession>
<sequence>MCPSTRTATPATFASSAALHPTRAARIAMLAGILCSAVSVQAQMVPRDEHFLHQGQTSGVTAVRVRWGHAPAAADMRGQGLALKGQTSWPRWEGRIGAVIDRPINPLRDSFVLAQPMQAGLQMRSMHVLSDYYVEGGFRATVGLVSGEAGQAWWSSGDNGGGLNLSLQHIDSLGAPVGLGQQRGLTLPQPNAYVGAGYSTRLSNPQQNAVWRFNADFGLINTSGANGTSLSSILQGDRSLDEALRTLRMRPVIKVSLGYAF</sequence>
<dbReference type="Gene3D" id="2.40.160.170">
    <property type="match status" value="1"/>
</dbReference>